<gene>
    <name evidence="7" type="ORF">CMV_019940</name>
</gene>
<evidence type="ECO:0000256" key="3">
    <source>
        <dbReference type="ARBA" id="ARBA00022833"/>
    </source>
</evidence>
<comment type="caution">
    <text evidence="7">The sequence shown here is derived from an EMBL/GenBank/DDBJ whole genome shotgun (WGS) entry which is preliminary data.</text>
</comment>
<sequence length="895" mass="97044">MAGTAVTPSPAAGSMTGLNIGANVSASFVNSFRVAAVAERLATHVQPDFVSDDVEFFNLCLSLARGIDYAVANNEVPPKAQDLPLLLKQVCQRKNSLLLQAPIMVLMISVKNACKIGWFSKKDTEELFALANELGSSFCSPGDINTGDSGSLSSVSKIMERFYPRMKMGQTLASLEVQPGYGAYVIDFHISKNTAHSPQEKIWLFVAQTDSIETSACIISPPQVNFLLNGKGVDRRTNVHVDAGPQLPTNVTHMLKYGTNLLQAVGQFNGRYVIFVAFMSVMSSPDTPVLPDYVQPAVATVDSDSDIIEGPSRISLNCPISYARIGTPVKGHSCKHLQCFDFGNFVNINSRRPSWRCPHCNQYVCYLDIRLDQNMVKVLREVGENVSEVIISADGSWKAVLESDDHVHPAREKTLKCQNEKTEQQESTSVSNVLDLTEDNDEMEVVSAGETEDRKPILASLPVPSNLTLLPDSNTPNGVNQNSSAQLEEYLNSVMTSSAWSSVLNSALTDAVSPALNLEPEGHGNTNFTTSLIQSQSSPNNFQLQQSQYAHSVNEYGRLLPRHVNRTPIAVQALPAQSQTPNPQERPRSSLTPNGSLISPQVALPMAPTADAFNSICSDMERQQHFRAHMNPLQVSDIPSSLLQRPSVIQSRDHQDRSHASSRSHVSSPSVPPGLGHTAPSRLQSHYKSTSGLLTEFQNSHLQQAFNSRMPQSAGQSSSPIPASSHPLRTQVQQGGGQVGISHRAGTTGSQPARYLVNQNRYHPQNSRQAPSVPVLNQTSRTGQSLPVSVDGLRASTGEQRGNMGGMSQAVPRADGLLDSTSEQNWRPSGRMRGSLSGRAYSEALSQFMIQPTQTAQTARPQPNLAPPASSVLPQLQALIANNRNAQSPQTSNIQ</sequence>
<evidence type="ECO:0000256" key="2">
    <source>
        <dbReference type="ARBA" id="ARBA00022771"/>
    </source>
</evidence>
<keyword evidence="8" id="KW-1185">Reference proteome</keyword>
<dbReference type="Pfam" id="PF02891">
    <property type="entry name" value="zf-MIZ"/>
    <property type="match status" value="1"/>
</dbReference>
<dbReference type="EMBL" id="JRKL02003597">
    <property type="protein sequence ID" value="KAF3954760.1"/>
    <property type="molecule type" value="Genomic_DNA"/>
</dbReference>
<dbReference type="GO" id="GO:0061665">
    <property type="term" value="F:SUMO ligase activity"/>
    <property type="evidence" value="ECO:0007669"/>
    <property type="project" value="TreeGrafter"/>
</dbReference>
<accession>A0A8J4VG78</accession>
<evidence type="ECO:0000256" key="4">
    <source>
        <dbReference type="PROSITE-ProRule" id="PRU00452"/>
    </source>
</evidence>
<dbReference type="OrthoDB" id="10263264at2759"/>
<dbReference type="GO" id="GO:0016925">
    <property type="term" value="P:protein sumoylation"/>
    <property type="evidence" value="ECO:0007669"/>
    <property type="project" value="UniProtKB-ARBA"/>
</dbReference>
<dbReference type="GO" id="GO:0000785">
    <property type="term" value="C:chromatin"/>
    <property type="evidence" value="ECO:0007669"/>
    <property type="project" value="TreeGrafter"/>
</dbReference>
<keyword evidence="1" id="KW-0479">Metal-binding</keyword>
<dbReference type="AlphaFoldDB" id="A0A8J4VG78"/>
<dbReference type="PANTHER" id="PTHR10782">
    <property type="entry name" value="ZINC FINGER MIZ DOMAIN-CONTAINING PROTEIN"/>
    <property type="match status" value="1"/>
</dbReference>
<feature type="region of interest" description="Disordered" evidence="5">
    <location>
        <begin position="572"/>
        <end position="600"/>
    </location>
</feature>
<proteinExistence type="predicted"/>
<evidence type="ECO:0000256" key="1">
    <source>
        <dbReference type="ARBA" id="ARBA00022723"/>
    </source>
</evidence>
<evidence type="ECO:0000259" key="6">
    <source>
        <dbReference type="PROSITE" id="PS51044"/>
    </source>
</evidence>
<name>A0A8J4VG78_9ROSI</name>
<keyword evidence="2 4" id="KW-0863">Zinc-finger</keyword>
<dbReference type="CDD" id="cd16650">
    <property type="entry name" value="SP-RING_PIAS-like"/>
    <property type="match status" value="1"/>
</dbReference>
<feature type="region of interest" description="Disordered" evidence="5">
    <location>
        <begin position="763"/>
        <end position="790"/>
    </location>
</feature>
<dbReference type="Gene3D" id="3.30.40.10">
    <property type="entry name" value="Zinc/RING finger domain, C3HC4 (zinc finger)"/>
    <property type="match status" value="1"/>
</dbReference>
<feature type="region of interest" description="Disordered" evidence="5">
    <location>
        <begin position="522"/>
        <end position="541"/>
    </location>
</feature>
<reference evidence="7" key="1">
    <citation type="submission" date="2020-03" db="EMBL/GenBank/DDBJ databases">
        <title>Castanea mollissima Vanexum genome sequencing.</title>
        <authorList>
            <person name="Staton M."/>
        </authorList>
    </citation>
    <scope>NUCLEOTIDE SEQUENCE</scope>
    <source>
        <tissue evidence="7">Leaf</tissue>
    </source>
</reference>
<protein>
    <recommendedName>
        <fullName evidence="6">SP-RING-type domain-containing protein</fullName>
    </recommendedName>
</protein>
<dbReference type="PANTHER" id="PTHR10782:SF4">
    <property type="entry name" value="TONALLI, ISOFORM E"/>
    <property type="match status" value="1"/>
</dbReference>
<dbReference type="GO" id="GO:0008270">
    <property type="term" value="F:zinc ion binding"/>
    <property type="evidence" value="ECO:0007669"/>
    <property type="project" value="UniProtKB-KW"/>
</dbReference>
<feature type="region of interest" description="Disordered" evidence="5">
    <location>
        <begin position="708"/>
        <end position="750"/>
    </location>
</feature>
<feature type="compositionally biased region" description="Polar residues" evidence="5">
    <location>
        <begin position="575"/>
        <end position="599"/>
    </location>
</feature>
<feature type="region of interest" description="Disordered" evidence="5">
    <location>
        <begin position="647"/>
        <end position="683"/>
    </location>
</feature>
<organism evidence="7 8">
    <name type="scientific">Castanea mollissima</name>
    <name type="common">Chinese chestnut</name>
    <dbReference type="NCBI Taxonomy" id="60419"/>
    <lineage>
        <taxon>Eukaryota</taxon>
        <taxon>Viridiplantae</taxon>
        <taxon>Streptophyta</taxon>
        <taxon>Embryophyta</taxon>
        <taxon>Tracheophyta</taxon>
        <taxon>Spermatophyta</taxon>
        <taxon>Magnoliopsida</taxon>
        <taxon>eudicotyledons</taxon>
        <taxon>Gunneridae</taxon>
        <taxon>Pentapetalae</taxon>
        <taxon>rosids</taxon>
        <taxon>fabids</taxon>
        <taxon>Fagales</taxon>
        <taxon>Fagaceae</taxon>
        <taxon>Castanea</taxon>
    </lineage>
</organism>
<feature type="domain" description="SP-RING-type" evidence="6">
    <location>
        <begin position="303"/>
        <end position="384"/>
    </location>
</feature>
<feature type="compositionally biased region" description="Polar residues" evidence="5">
    <location>
        <begin position="763"/>
        <end position="787"/>
    </location>
</feature>
<evidence type="ECO:0000256" key="5">
    <source>
        <dbReference type="SAM" id="MobiDB-lite"/>
    </source>
</evidence>
<dbReference type="InterPro" id="IPR013083">
    <property type="entry name" value="Znf_RING/FYVE/PHD"/>
</dbReference>
<evidence type="ECO:0000313" key="8">
    <source>
        <dbReference type="Proteomes" id="UP000737018"/>
    </source>
</evidence>
<feature type="compositionally biased region" description="Polar residues" evidence="5">
    <location>
        <begin position="708"/>
        <end position="730"/>
    </location>
</feature>
<dbReference type="PROSITE" id="PS51044">
    <property type="entry name" value="ZF_SP_RING"/>
    <property type="match status" value="1"/>
</dbReference>
<keyword evidence="3" id="KW-0862">Zinc</keyword>
<dbReference type="Proteomes" id="UP000737018">
    <property type="component" value="Unassembled WGS sequence"/>
</dbReference>
<feature type="compositionally biased region" description="Polar residues" evidence="5">
    <location>
        <begin position="524"/>
        <end position="541"/>
    </location>
</feature>
<evidence type="ECO:0000313" key="7">
    <source>
        <dbReference type="EMBL" id="KAF3954760.1"/>
    </source>
</evidence>
<dbReference type="InterPro" id="IPR004181">
    <property type="entry name" value="Znf_MIZ"/>
</dbReference>